<protein>
    <submittedName>
        <fullName evidence="2">Uncharacterized protein</fullName>
    </submittedName>
</protein>
<gene>
    <name evidence="3" type="ORF">DD237_000951</name>
    <name evidence="2" type="ORF">DD238_001619</name>
</gene>
<sequence length="408" mass="45803">MDAILSRVGISDDELRQHCVTTVLEELQHTNKHVQDVVSSLKKVLRVVQASRELQKSLVLSSLDQVQTSFRQLGESCNEIGPLLRLLYHNSSAIPSTALEQPVTCNTNGTAQPKTKLAGANPSSTSASEYEPSSDEEDDTEPEVIEVEPPEKRKKRRAATLDLSASPTPVVKRKTVEEDSQTLQKMLTEKLQSIQAIPVADYMIFTHEEMTSLVKKVFAVAKFDDGWKPKDDPTLARLLSEMEKRIHRFKNSIAQDRRLKEINRWLEEMTAFSFVPTLDLSSIPPKKTAVVSFIGSRNQISTSLTETAISAKKILQAVKKDTLNVHEKRKLYFQPLLDAAAMYFFAVITQPAKLADNDMQANSLCVLAELSGGRVSTLMECLQLEALLYSFRMKMYHNPTMHRKSAVR</sequence>
<evidence type="ECO:0000313" key="2">
    <source>
        <dbReference type="EMBL" id="RMX66982.1"/>
    </source>
</evidence>
<dbReference type="OrthoDB" id="166646at2759"/>
<dbReference type="EMBL" id="QKXF01000332">
    <property type="protein sequence ID" value="RQM12433.1"/>
    <property type="molecule type" value="Genomic_DNA"/>
</dbReference>
<dbReference type="VEuPathDB" id="FungiDB:DD237_000951"/>
<evidence type="ECO:0000313" key="4">
    <source>
        <dbReference type="Proteomes" id="UP000282087"/>
    </source>
</evidence>
<name>A0A3M6VL16_9STRA</name>
<comment type="caution">
    <text evidence="2">The sequence shown here is derived from an EMBL/GenBank/DDBJ whole genome shotgun (WGS) entry which is preliminary data.</text>
</comment>
<proteinExistence type="predicted"/>
<feature type="compositionally biased region" description="Low complexity" evidence="1">
    <location>
        <begin position="122"/>
        <end position="131"/>
    </location>
</feature>
<reference evidence="4 5" key="1">
    <citation type="submission" date="2018-06" db="EMBL/GenBank/DDBJ databases">
        <title>Comparative genomics of downy mildews reveals potential adaptations to biotrophy.</title>
        <authorList>
            <person name="Fletcher K."/>
            <person name="Klosterman S.J."/>
            <person name="Derevnina L."/>
            <person name="Martin F."/>
            <person name="Koike S."/>
            <person name="Reyes Chin-Wo S."/>
            <person name="Mou B."/>
            <person name="Michelmore R."/>
        </authorList>
    </citation>
    <scope>NUCLEOTIDE SEQUENCE [LARGE SCALE GENOMIC DNA]</scope>
    <source>
        <strain evidence="3 5">R13</strain>
        <strain evidence="2 4">R14</strain>
    </source>
</reference>
<organism evidence="2 4">
    <name type="scientific">Peronospora effusa</name>
    <dbReference type="NCBI Taxonomy" id="542832"/>
    <lineage>
        <taxon>Eukaryota</taxon>
        <taxon>Sar</taxon>
        <taxon>Stramenopiles</taxon>
        <taxon>Oomycota</taxon>
        <taxon>Peronosporomycetes</taxon>
        <taxon>Peronosporales</taxon>
        <taxon>Peronosporaceae</taxon>
        <taxon>Peronospora</taxon>
    </lineage>
</organism>
<feature type="region of interest" description="Disordered" evidence="1">
    <location>
        <begin position="104"/>
        <end position="177"/>
    </location>
</feature>
<keyword evidence="4" id="KW-1185">Reference proteome</keyword>
<dbReference type="EMBL" id="QLLG01000181">
    <property type="protein sequence ID" value="RMX66982.1"/>
    <property type="molecule type" value="Genomic_DNA"/>
</dbReference>
<evidence type="ECO:0000313" key="5">
    <source>
        <dbReference type="Proteomes" id="UP000286097"/>
    </source>
</evidence>
<feature type="compositionally biased region" description="Acidic residues" evidence="1">
    <location>
        <begin position="132"/>
        <end position="148"/>
    </location>
</feature>
<dbReference type="Proteomes" id="UP000282087">
    <property type="component" value="Unassembled WGS sequence"/>
</dbReference>
<accession>A0A3M6VL16</accession>
<feature type="compositionally biased region" description="Polar residues" evidence="1">
    <location>
        <begin position="104"/>
        <end position="113"/>
    </location>
</feature>
<dbReference type="AlphaFoldDB" id="A0A3M6VL16"/>
<evidence type="ECO:0000256" key="1">
    <source>
        <dbReference type="SAM" id="MobiDB-lite"/>
    </source>
</evidence>
<dbReference type="Proteomes" id="UP000286097">
    <property type="component" value="Unassembled WGS sequence"/>
</dbReference>
<evidence type="ECO:0000313" key="3">
    <source>
        <dbReference type="EMBL" id="RQM12433.1"/>
    </source>
</evidence>